<evidence type="ECO:0000313" key="2">
    <source>
        <dbReference type="EMBL" id="XBM29565.1"/>
    </source>
</evidence>
<name>A0AAU7FSW6_9ENTR</name>
<organism evidence="2">
    <name type="scientific">Enterobacter cloacae complex sp. Mu1197</name>
    <dbReference type="NCBI Taxonomy" id="3152302"/>
    <lineage>
        <taxon>Bacteria</taxon>
        <taxon>Pseudomonadati</taxon>
        <taxon>Pseudomonadota</taxon>
        <taxon>Gammaproteobacteria</taxon>
        <taxon>Enterobacterales</taxon>
        <taxon>Enterobacteriaceae</taxon>
        <taxon>Enterobacter</taxon>
        <taxon>Enterobacter cloacae complex</taxon>
    </lineage>
</organism>
<reference evidence="2" key="1">
    <citation type="submission" date="2024-05" db="EMBL/GenBank/DDBJ databases">
        <title>Copy number flexibility facilitates heteroresistance to increasing antibiotic pressure and threatens the beta-lactam pipeline.</title>
        <authorList>
            <person name="Choby J.E."/>
            <person name="Weiss D.S."/>
        </authorList>
    </citation>
    <scope>NUCLEOTIDE SEQUENCE</scope>
    <source>
        <strain evidence="2">Mu1197</strain>
    </source>
</reference>
<proteinExistence type="predicted"/>
<dbReference type="InterPro" id="IPR051396">
    <property type="entry name" value="Bact_Antivir_Def_Nuclease"/>
</dbReference>
<dbReference type="InterPro" id="IPR027417">
    <property type="entry name" value="P-loop_NTPase"/>
</dbReference>
<dbReference type="RefSeq" id="WP_348957610.1">
    <property type="nucleotide sequence ID" value="NZ_CP157375.1"/>
</dbReference>
<dbReference type="InterPro" id="IPR014592">
    <property type="entry name" value="P-loop_UCP034888"/>
</dbReference>
<dbReference type="AlphaFoldDB" id="A0AAU7FSW6"/>
<dbReference type="EMBL" id="CP157375">
    <property type="protein sequence ID" value="XBM29565.1"/>
    <property type="molecule type" value="Genomic_DNA"/>
</dbReference>
<dbReference type="Pfam" id="PF13175">
    <property type="entry name" value="AAA_15"/>
    <property type="match status" value="1"/>
</dbReference>
<dbReference type="Gene3D" id="3.40.50.300">
    <property type="entry name" value="P-loop containing nucleotide triphosphate hydrolases"/>
    <property type="match status" value="1"/>
</dbReference>
<gene>
    <name evidence="2" type="ORF">ABFV38_16820</name>
</gene>
<feature type="domain" description="Endonuclease GajA/Old nuclease/RecF-like AAA" evidence="1">
    <location>
        <begin position="1"/>
        <end position="384"/>
    </location>
</feature>
<protein>
    <submittedName>
        <fullName evidence="2">AAA family ATPase</fullName>
    </submittedName>
</protein>
<sequence length="462" mass="52741">MISNISSKNFKAFEYIDMDIRPITLIVGPNNSGKSSALAIPRILSQTLQSYDNNIPLLLNGYLGDFGTYKDITFGNITRRGIEIKISTFKNTNSNFYLSYFRRSGLDYNSEILFTFKYKYRSKLREIVLREINIECSGKNVITITRSDDSENYVINTLNNVVIPAELRSSISKNMRVFNFLPRNLFLSHELNNNNKLKELIDEETMNTTRVLNFICDILHKDLIGLEYLGAMRSAPSRSYLYSGERHSKVGVAGENSANILAMDEIKGGKKAKNLISKVSDWLNKAGIASDLKINHLSDRHYEIKIQHPVTREYENYADVGYGNSQIIPVLTAGYNMNEGSALIVEEPEIHLHPKAQAELASFFLDMYKDKKTIIAETHSEHLIVRLQQYIASGLLSEKDIVIYYSHFIDDKKSLIKLELDALGNFTQPWPEGFFPQRLEEAKALAKARYNQTSQTLRNEEK</sequence>
<dbReference type="InterPro" id="IPR041685">
    <property type="entry name" value="AAA_GajA/Old/RecF-like"/>
</dbReference>
<dbReference type="PANTHER" id="PTHR43581:SF2">
    <property type="entry name" value="EXCINUCLEASE ATPASE SUBUNIT"/>
    <property type="match status" value="1"/>
</dbReference>
<dbReference type="SUPFAM" id="SSF52540">
    <property type="entry name" value="P-loop containing nucleoside triphosphate hydrolases"/>
    <property type="match status" value="1"/>
</dbReference>
<dbReference type="PIRSF" id="PIRSF034888">
    <property type="entry name" value="P-loop_UCP034888"/>
    <property type="match status" value="1"/>
</dbReference>
<evidence type="ECO:0000259" key="1">
    <source>
        <dbReference type="Pfam" id="PF13175"/>
    </source>
</evidence>
<accession>A0AAU7FSW6</accession>
<dbReference type="PANTHER" id="PTHR43581">
    <property type="entry name" value="ATP/GTP PHOSPHATASE"/>
    <property type="match status" value="1"/>
</dbReference>